<keyword evidence="1" id="KW-0238">DNA-binding</keyword>
<name>A0A4Y1WXE8_9BACT</name>
<dbReference type="GeneID" id="78342946"/>
<dbReference type="InterPro" id="IPR036271">
    <property type="entry name" value="Tet_transcr_reg_TetR-rel_C_sf"/>
</dbReference>
<dbReference type="GO" id="GO:0003677">
    <property type="term" value="F:DNA binding"/>
    <property type="evidence" value="ECO:0007669"/>
    <property type="project" value="UniProtKB-UniRule"/>
</dbReference>
<evidence type="ECO:0000256" key="1">
    <source>
        <dbReference type="ARBA" id="ARBA00023125"/>
    </source>
</evidence>
<evidence type="ECO:0000313" key="2">
    <source>
        <dbReference type="EMBL" id="BBL04919.1"/>
    </source>
</evidence>
<dbReference type="PANTHER" id="PTHR30328:SF54">
    <property type="entry name" value="HTH-TYPE TRANSCRIPTIONAL REPRESSOR SCO4008"/>
    <property type="match status" value="1"/>
</dbReference>
<keyword evidence="3" id="KW-1185">Reference proteome</keyword>
<dbReference type="Gene3D" id="1.10.357.10">
    <property type="entry name" value="Tetracycline Repressor, domain 2"/>
    <property type="match status" value="1"/>
</dbReference>
<dbReference type="InterPro" id="IPR050109">
    <property type="entry name" value="HTH-type_TetR-like_transc_reg"/>
</dbReference>
<reference evidence="3" key="1">
    <citation type="submission" date="2019-06" db="EMBL/GenBank/DDBJ databases">
        <title>Alistipes onderdonkii subsp. vulgaris subsp. nov., Alistipes dispar sp. nov. and Alistipes communis sp. nov., isolated from human faeces, and creation of Alistipes onderdonkii subsp. onderdonkii subsp. nov.</title>
        <authorList>
            <person name="Sakamoto M."/>
            <person name="Ikeyama N."/>
            <person name="Ogata Y."/>
            <person name="Suda W."/>
            <person name="Iino T."/>
            <person name="Hattori M."/>
            <person name="Ohkuma M."/>
        </authorList>
    </citation>
    <scope>NUCLEOTIDE SEQUENCE [LARGE SCALE GENOMIC DNA]</scope>
    <source>
        <strain evidence="3">5CBH24</strain>
    </source>
</reference>
<dbReference type="InterPro" id="IPR041474">
    <property type="entry name" value="NicS_C"/>
</dbReference>
<evidence type="ECO:0000313" key="3">
    <source>
        <dbReference type="Proteomes" id="UP000318946"/>
    </source>
</evidence>
<dbReference type="EMBL" id="AP019735">
    <property type="protein sequence ID" value="BBL04919.1"/>
    <property type="molecule type" value="Genomic_DNA"/>
</dbReference>
<accession>A0A4Y1WXE8</accession>
<dbReference type="PRINTS" id="PR00455">
    <property type="entry name" value="HTHTETR"/>
</dbReference>
<dbReference type="SUPFAM" id="SSF48498">
    <property type="entry name" value="Tetracyclin repressor-like, C-terminal domain"/>
    <property type="match status" value="1"/>
</dbReference>
<dbReference type="KEGG" id="acou:A5CBH24_22320"/>
<sequence length="210" mass="24268">MGEKPMRNKEQAILEAAEREFIVKGFAGARTTSIAEAAGVTHAMLHYYFRTKEQLFERILDEKMRLMGESVLAAFGQPGLPLAERLRDGIERHFDFIMANPDMPRFIVNEVFSRPERYETMQARIREIAGVLMCDIQRELDASADRGETERIDVRMLLLDIISLNVFPFIAYPVIEPILGDLTADRERFFARRRAENTEVILRRLKKCDS</sequence>
<dbReference type="RefSeq" id="WP_141413229.1">
    <property type="nucleotide sequence ID" value="NZ_AP019735.1"/>
</dbReference>
<dbReference type="PANTHER" id="PTHR30328">
    <property type="entry name" value="TRANSCRIPTIONAL REPRESSOR"/>
    <property type="match status" value="1"/>
</dbReference>
<dbReference type="Proteomes" id="UP000318946">
    <property type="component" value="Chromosome"/>
</dbReference>
<dbReference type="Pfam" id="PF17938">
    <property type="entry name" value="TetR_C_29"/>
    <property type="match status" value="1"/>
</dbReference>
<dbReference type="InterPro" id="IPR009057">
    <property type="entry name" value="Homeodomain-like_sf"/>
</dbReference>
<gene>
    <name evidence="2" type="ORF">A5CBH24_22320</name>
</gene>
<dbReference type="SUPFAM" id="SSF46689">
    <property type="entry name" value="Homeodomain-like"/>
    <property type="match status" value="1"/>
</dbReference>
<dbReference type="InterPro" id="IPR001647">
    <property type="entry name" value="HTH_TetR"/>
</dbReference>
<dbReference type="PROSITE" id="PS50977">
    <property type="entry name" value="HTH_TETR_2"/>
    <property type="match status" value="1"/>
</dbReference>
<dbReference type="Pfam" id="PF00440">
    <property type="entry name" value="TetR_N"/>
    <property type="match status" value="1"/>
</dbReference>
<dbReference type="AlphaFoldDB" id="A0A4Y1WXE8"/>
<proteinExistence type="predicted"/>
<organism evidence="2 3">
    <name type="scientific">Alistipes communis</name>
    <dbReference type="NCBI Taxonomy" id="2585118"/>
    <lineage>
        <taxon>Bacteria</taxon>
        <taxon>Pseudomonadati</taxon>
        <taxon>Bacteroidota</taxon>
        <taxon>Bacteroidia</taxon>
        <taxon>Bacteroidales</taxon>
        <taxon>Rikenellaceae</taxon>
        <taxon>Alistipes</taxon>
    </lineage>
</organism>
<protein>
    <submittedName>
        <fullName evidence="2">Uncharacterized protein</fullName>
    </submittedName>
</protein>
<dbReference type="OrthoDB" id="9789566at2"/>